<dbReference type="InterPro" id="IPR036396">
    <property type="entry name" value="Cyt_P450_sf"/>
</dbReference>
<evidence type="ECO:0000313" key="13">
    <source>
        <dbReference type="Proteomes" id="UP001141806"/>
    </source>
</evidence>
<dbReference type="Proteomes" id="UP001141806">
    <property type="component" value="Unassembled WGS sequence"/>
</dbReference>
<dbReference type="Pfam" id="PF00067">
    <property type="entry name" value="p450"/>
    <property type="match status" value="1"/>
</dbReference>
<dbReference type="GO" id="GO:0004497">
    <property type="term" value="F:monooxygenase activity"/>
    <property type="evidence" value="ECO:0007669"/>
    <property type="project" value="UniProtKB-KW"/>
</dbReference>
<dbReference type="GO" id="GO:0020037">
    <property type="term" value="F:heme binding"/>
    <property type="evidence" value="ECO:0007669"/>
    <property type="project" value="InterPro"/>
</dbReference>
<dbReference type="SUPFAM" id="SSF48264">
    <property type="entry name" value="Cytochrome P450"/>
    <property type="match status" value="1"/>
</dbReference>
<evidence type="ECO:0000313" key="12">
    <source>
        <dbReference type="EMBL" id="KAJ4955601.1"/>
    </source>
</evidence>
<keyword evidence="7 11" id="KW-0560">Oxidoreductase</keyword>
<keyword evidence="9" id="KW-0472">Membrane</keyword>
<evidence type="ECO:0000256" key="5">
    <source>
        <dbReference type="ARBA" id="ARBA00022723"/>
    </source>
</evidence>
<organism evidence="12 13">
    <name type="scientific">Protea cynaroides</name>
    <dbReference type="NCBI Taxonomy" id="273540"/>
    <lineage>
        <taxon>Eukaryota</taxon>
        <taxon>Viridiplantae</taxon>
        <taxon>Streptophyta</taxon>
        <taxon>Embryophyta</taxon>
        <taxon>Tracheophyta</taxon>
        <taxon>Spermatophyta</taxon>
        <taxon>Magnoliopsida</taxon>
        <taxon>Proteales</taxon>
        <taxon>Proteaceae</taxon>
        <taxon>Protea</taxon>
    </lineage>
</organism>
<dbReference type="InterPro" id="IPR001128">
    <property type="entry name" value="Cyt_P450"/>
</dbReference>
<dbReference type="InterPro" id="IPR002401">
    <property type="entry name" value="Cyt_P450_E_grp-I"/>
</dbReference>
<dbReference type="AlphaFoldDB" id="A0A9Q0GZ04"/>
<proteinExistence type="inferred from homology"/>
<comment type="cofactor">
    <cofactor evidence="1 10">
        <name>heme</name>
        <dbReference type="ChEBI" id="CHEBI:30413"/>
    </cofactor>
</comment>
<dbReference type="GO" id="GO:0016705">
    <property type="term" value="F:oxidoreductase activity, acting on paired donors, with incorporation or reduction of molecular oxygen"/>
    <property type="evidence" value="ECO:0007669"/>
    <property type="project" value="InterPro"/>
</dbReference>
<dbReference type="InterPro" id="IPR050651">
    <property type="entry name" value="Plant_Cytochrome_P450_Monoox"/>
</dbReference>
<evidence type="ECO:0000256" key="9">
    <source>
        <dbReference type="ARBA" id="ARBA00023136"/>
    </source>
</evidence>
<evidence type="ECO:0000256" key="8">
    <source>
        <dbReference type="ARBA" id="ARBA00023004"/>
    </source>
</evidence>
<comment type="subcellular location">
    <subcellularLocation>
        <location evidence="2">Membrane</location>
    </subcellularLocation>
</comment>
<comment type="caution">
    <text evidence="12">The sequence shown here is derived from an EMBL/GenBank/DDBJ whole genome shotgun (WGS) entry which is preliminary data.</text>
</comment>
<keyword evidence="8 10" id="KW-0408">Iron</keyword>
<dbReference type="PANTHER" id="PTHR47947:SF26">
    <property type="entry name" value="CYTOCHROME P450"/>
    <property type="match status" value="1"/>
</dbReference>
<evidence type="ECO:0000256" key="6">
    <source>
        <dbReference type="ARBA" id="ARBA00022989"/>
    </source>
</evidence>
<dbReference type="PRINTS" id="PR00463">
    <property type="entry name" value="EP450I"/>
</dbReference>
<dbReference type="PANTHER" id="PTHR47947">
    <property type="entry name" value="CYTOCHROME P450 82C3-RELATED"/>
    <property type="match status" value="1"/>
</dbReference>
<feature type="binding site" description="axial binding residue" evidence="10">
    <location>
        <position position="171"/>
    </location>
    <ligand>
        <name>heme</name>
        <dbReference type="ChEBI" id="CHEBI:30413"/>
    </ligand>
    <ligandPart>
        <name>Fe</name>
        <dbReference type="ChEBI" id="CHEBI:18248"/>
    </ligandPart>
</feature>
<evidence type="ECO:0000256" key="1">
    <source>
        <dbReference type="ARBA" id="ARBA00001971"/>
    </source>
</evidence>
<keyword evidence="6" id="KW-1133">Transmembrane helix</keyword>
<dbReference type="PROSITE" id="PS00086">
    <property type="entry name" value="CYTOCHROME_P450"/>
    <property type="match status" value="1"/>
</dbReference>
<evidence type="ECO:0000256" key="3">
    <source>
        <dbReference type="ARBA" id="ARBA00022617"/>
    </source>
</evidence>
<keyword evidence="13" id="KW-1185">Reference proteome</keyword>
<evidence type="ECO:0000256" key="11">
    <source>
        <dbReference type="RuleBase" id="RU000461"/>
    </source>
</evidence>
<sequence>MKCLAKEIDGILGNWLDDHHNKETLLSDHNDHQDFMDVMLSILPEDELIYGYDRDTVVKATVLNLIVDRQVDESDIKNLIYLQAIVKETLRLYPPGPVLPHQAMEDYHVAGYHVSKDTILLMNIWKLQRDPNVWSDPDEFRPERFLTTHAEIDFKTQQHEYIPFSAGRRICPGITFVTQVFHLALARLLHGFAVMCHLHESVDMREGLGIILPKASRLQVLLSPCLPSKLYEG</sequence>
<keyword evidence="5 10" id="KW-0479">Metal-binding</keyword>
<name>A0A9Q0GZ04_9MAGN</name>
<dbReference type="Gene3D" id="1.10.630.10">
    <property type="entry name" value="Cytochrome P450"/>
    <property type="match status" value="1"/>
</dbReference>
<comment type="similarity">
    <text evidence="11">Belongs to the cytochrome P450 family.</text>
</comment>
<keyword evidence="11" id="KW-0503">Monooxygenase</keyword>
<dbReference type="OrthoDB" id="2789670at2759"/>
<dbReference type="GO" id="GO:0005506">
    <property type="term" value="F:iron ion binding"/>
    <property type="evidence" value="ECO:0007669"/>
    <property type="project" value="InterPro"/>
</dbReference>
<dbReference type="InterPro" id="IPR017972">
    <property type="entry name" value="Cyt_P450_CS"/>
</dbReference>
<reference evidence="12" key="1">
    <citation type="journal article" date="2023" name="Plant J.">
        <title>The genome of the king protea, Protea cynaroides.</title>
        <authorList>
            <person name="Chang J."/>
            <person name="Duong T.A."/>
            <person name="Schoeman C."/>
            <person name="Ma X."/>
            <person name="Roodt D."/>
            <person name="Barker N."/>
            <person name="Li Z."/>
            <person name="Van de Peer Y."/>
            <person name="Mizrachi E."/>
        </authorList>
    </citation>
    <scope>NUCLEOTIDE SEQUENCE</scope>
    <source>
        <tissue evidence="12">Young leaves</tissue>
    </source>
</reference>
<keyword evidence="3 10" id="KW-0349">Heme</keyword>
<evidence type="ECO:0000256" key="7">
    <source>
        <dbReference type="ARBA" id="ARBA00023002"/>
    </source>
</evidence>
<protein>
    <submittedName>
        <fullName evidence="12">Uncharacterized protein</fullName>
    </submittedName>
</protein>
<gene>
    <name evidence="12" type="ORF">NE237_012384</name>
</gene>
<evidence type="ECO:0000256" key="10">
    <source>
        <dbReference type="PIRSR" id="PIRSR602401-1"/>
    </source>
</evidence>
<evidence type="ECO:0000256" key="4">
    <source>
        <dbReference type="ARBA" id="ARBA00022692"/>
    </source>
</evidence>
<keyword evidence="4" id="KW-0812">Transmembrane</keyword>
<evidence type="ECO:0000256" key="2">
    <source>
        <dbReference type="ARBA" id="ARBA00004370"/>
    </source>
</evidence>
<dbReference type="GO" id="GO:0046246">
    <property type="term" value="P:terpene biosynthetic process"/>
    <property type="evidence" value="ECO:0007669"/>
    <property type="project" value="TreeGrafter"/>
</dbReference>
<accession>A0A9Q0GZ04</accession>
<dbReference type="EMBL" id="JAMYWD010000011">
    <property type="protein sequence ID" value="KAJ4955601.1"/>
    <property type="molecule type" value="Genomic_DNA"/>
</dbReference>